<keyword evidence="5" id="KW-0489">Methyltransferase</keyword>
<keyword evidence="12" id="KW-0804">Transcription</keyword>
<dbReference type="GO" id="GO:0042054">
    <property type="term" value="F:histone methyltransferase activity"/>
    <property type="evidence" value="ECO:0007669"/>
    <property type="project" value="InterPro"/>
</dbReference>
<evidence type="ECO:0000256" key="4">
    <source>
        <dbReference type="ARBA" id="ARBA00022454"/>
    </source>
</evidence>
<evidence type="ECO:0000256" key="9">
    <source>
        <dbReference type="ARBA" id="ARBA00022833"/>
    </source>
</evidence>
<keyword evidence="11" id="KW-0238">DNA-binding</keyword>
<dbReference type="PROSITE" id="PS50868">
    <property type="entry name" value="POST_SET"/>
    <property type="match status" value="1"/>
</dbReference>
<dbReference type="PANTHER" id="PTHR46223">
    <property type="entry name" value="HISTONE-LYSINE N-METHYLTRANSFERASE SUV39H"/>
    <property type="match status" value="1"/>
</dbReference>
<proteinExistence type="inferred from homology"/>
<dbReference type="GO" id="GO:0006367">
    <property type="term" value="P:transcription initiation at RNA polymerase II promoter"/>
    <property type="evidence" value="ECO:0007669"/>
    <property type="project" value="UniProtKB-ARBA"/>
</dbReference>
<evidence type="ECO:0000256" key="11">
    <source>
        <dbReference type="ARBA" id="ARBA00023125"/>
    </source>
</evidence>
<keyword evidence="9" id="KW-0862">Zinc</keyword>
<keyword evidence="10" id="KW-0805">Transcription regulation</keyword>
<dbReference type="Proteomes" id="UP001231189">
    <property type="component" value="Unassembled WGS sequence"/>
</dbReference>
<dbReference type="PROSITE" id="PS50280">
    <property type="entry name" value="SET"/>
    <property type="match status" value="1"/>
</dbReference>
<dbReference type="InterPro" id="IPR046341">
    <property type="entry name" value="SET_dom_sf"/>
</dbReference>
<dbReference type="InterPro" id="IPR001214">
    <property type="entry name" value="SET_dom"/>
</dbReference>
<feature type="domain" description="SET" evidence="15">
    <location>
        <begin position="279"/>
        <end position="411"/>
    </location>
</feature>
<dbReference type="Pfam" id="PF02270">
    <property type="entry name" value="TFIIF_beta"/>
    <property type="match status" value="1"/>
</dbReference>
<protein>
    <submittedName>
        <fullName evidence="17">Uncharacterized protein</fullName>
    </submittedName>
</protein>
<dbReference type="SUPFAM" id="SSF82199">
    <property type="entry name" value="SET domain"/>
    <property type="match status" value="1"/>
</dbReference>
<evidence type="ECO:0000259" key="15">
    <source>
        <dbReference type="PROSITE" id="PS50280"/>
    </source>
</evidence>
<dbReference type="SMART" id="SM00468">
    <property type="entry name" value="PreSET"/>
    <property type="match status" value="1"/>
</dbReference>
<feature type="region of interest" description="Disordered" evidence="14">
    <location>
        <begin position="1"/>
        <end position="37"/>
    </location>
</feature>
<reference evidence="17" key="1">
    <citation type="submission" date="2023-07" db="EMBL/GenBank/DDBJ databases">
        <title>A chromosome-level genome assembly of Lolium multiflorum.</title>
        <authorList>
            <person name="Chen Y."/>
            <person name="Copetti D."/>
            <person name="Kolliker R."/>
            <person name="Studer B."/>
        </authorList>
    </citation>
    <scope>NUCLEOTIDE SEQUENCE</scope>
    <source>
        <strain evidence="17">02402/16</strain>
        <tissue evidence="17">Leaf</tissue>
    </source>
</reference>
<name>A0AAD8T232_LOLMU</name>
<keyword evidence="8" id="KW-0479">Metal-binding</keyword>
<dbReference type="SMART" id="SM00317">
    <property type="entry name" value="SET"/>
    <property type="match status" value="1"/>
</dbReference>
<keyword evidence="18" id="KW-1185">Reference proteome</keyword>
<dbReference type="Gene3D" id="1.10.10.10">
    <property type="entry name" value="Winged helix-like DNA-binding domain superfamily/Winged helix DNA-binding domain"/>
    <property type="match status" value="1"/>
</dbReference>
<comment type="caution">
    <text evidence="17">The sequence shown here is derived from an EMBL/GenBank/DDBJ whole genome shotgun (WGS) entry which is preliminary data.</text>
</comment>
<dbReference type="InterPro" id="IPR040450">
    <property type="entry name" value="TFIIF_beta_HTH"/>
</dbReference>
<dbReference type="FunFam" id="1.10.10.10:FF:000035">
    <property type="entry name" value="General transcription factor IIF subunit 2"/>
    <property type="match status" value="1"/>
</dbReference>
<dbReference type="GO" id="GO:0003677">
    <property type="term" value="F:DNA binding"/>
    <property type="evidence" value="ECO:0007669"/>
    <property type="project" value="UniProtKB-KW"/>
</dbReference>
<gene>
    <name evidence="17" type="ORF">QYE76_056219</name>
</gene>
<dbReference type="PANTHER" id="PTHR46223:SF3">
    <property type="entry name" value="HISTONE-LYSINE N-METHYLTRANSFERASE SET-23"/>
    <property type="match status" value="1"/>
</dbReference>
<evidence type="ECO:0000256" key="12">
    <source>
        <dbReference type="ARBA" id="ARBA00023163"/>
    </source>
</evidence>
<comment type="similarity">
    <text evidence="3">Belongs to the TFIIF beta subunit family.</text>
</comment>
<dbReference type="InterPro" id="IPR006560">
    <property type="entry name" value="AWS_dom"/>
</dbReference>
<dbReference type="GO" id="GO:0032259">
    <property type="term" value="P:methylation"/>
    <property type="evidence" value="ECO:0007669"/>
    <property type="project" value="UniProtKB-KW"/>
</dbReference>
<evidence type="ECO:0000256" key="6">
    <source>
        <dbReference type="ARBA" id="ARBA00022679"/>
    </source>
</evidence>
<dbReference type="InterPro" id="IPR036390">
    <property type="entry name" value="WH_DNA-bd_sf"/>
</dbReference>
<evidence type="ECO:0000313" key="18">
    <source>
        <dbReference type="Proteomes" id="UP001231189"/>
    </source>
</evidence>
<evidence type="ECO:0000256" key="14">
    <source>
        <dbReference type="SAM" id="MobiDB-lite"/>
    </source>
</evidence>
<dbReference type="Pfam" id="PF00856">
    <property type="entry name" value="SET"/>
    <property type="match status" value="1"/>
</dbReference>
<keyword evidence="13" id="KW-0539">Nucleus</keyword>
<accession>A0AAD8T232</accession>
<evidence type="ECO:0000256" key="13">
    <source>
        <dbReference type="ARBA" id="ARBA00023242"/>
    </source>
</evidence>
<organism evidence="17 18">
    <name type="scientific">Lolium multiflorum</name>
    <name type="common">Italian ryegrass</name>
    <name type="synonym">Lolium perenne subsp. multiflorum</name>
    <dbReference type="NCBI Taxonomy" id="4521"/>
    <lineage>
        <taxon>Eukaryota</taxon>
        <taxon>Viridiplantae</taxon>
        <taxon>Streptophyta</taxon>
        <taxon>Embryophyta</taxon>
        <taxon>Tracheophyta</taxon>
        <taxon>Spermatophyta</taxon>
        <taxon>Magnoliopsida</taxon>
        <taxon>Liliopsida</taxon>
        <taxon>Poales</taxon>
        <taxon>Poaceae</taxon>
        <taxon>BOP clade</taxon>
        <taxon>Pooideae</taxon>
        <taxon>Poodae</taxon>
        <taxon>Poeae</taxon>
        <taxon>Poeae Chloroplast Group 2 (Poeae type)</taxon>
        <taxon>Loliodinae</taxon>
        <taxon>Loliinae</taxon>
        <taxon>Lolium</taxon>
    </lineage>
</organism>
<keyword evidence="6" id="KW-0808">Transferase</keyword>
<keyword evidence="4" id="KW-0158">Chromosome</keyword>
<comment type="subcellular location">
    <subcellularLocation>
        <location evidence="2">Chromosome</location>
    </subcellularLocation>
    <subcellularLocation>
        <location evidence="1">Nucleus</location>
    </subcellularLocation>
</comment>
<dbReference type="Gene3D" id="2.170.270.10">
    <property type="entry name" value="SET domain"/>
    <property type="match status" value="1"/>
</dbReference>
<dbReference type="SUPFAM" id="SSF46785">
    <property type="entry name" value="Winged helix' DNA-binding domain"/>
    <property type="match status" value="1"/>
</dbReference>
<dbReference type="InterPro" id="IPR050973">
    <property type="entry name" value="H3K9_Histone-Lys_N-MTase"/>
</dbReference>
<keyword evidence="7" id="KW-0949">S-adenosyl-L-methionine</keyword>
<evidence type="ECO:0000256" key="5">
    <source>
        <dbReference type="ARBA" id="ARBA00022603"/>
    </source>
</evidence>
<evidence type="ECO:0000256" key="3">
    <source>
        <dbReference type="ARBA" id="ARBA00009543"/>
    </source>
</evidence>
<dbReference type="GO" id="GO:0005694">
    <property type="term" value="C:chromosome"/>
    <property type="evidence" value="ECO:0007669"/>
    <property type="project" value="UniProtKB-SubCell"/>
</dbReference>
<evidence type="ECO:0000256" key="7">
    <source>
        <dbReference type="ARBA" id="ARBA00022691"/>
    </source>
</evidence>
<sequence length="438" mass="47378">MGVRTLLPLVGGAQSGAKEKKKATATKPSEQKRTRRDRKDLENILFKLFERQPNWSLKHLMQETDQPEQFLKEIMNDLCVYNKRGPNQGTHELKPEYKNTSHLDGMRDPRAAGAVSVSELAELVLPWLPPADLAAAASASRAMRAAASAVTARRAADFSRGLEAVPVPFDNPIDSNPYAYFLYTPFSLIHPAASASAHAQPWGCAQARPPCPTWPRPDLGLPSAGCACAEADCGGAGCPCADAEAEMAAAGMGTLRECGDGCACGPSCANRRTQRGVTARLRVVRQLKKGWGLHAAEVLRRAQFVCEYAGEFLTTEETRRRQRLYDELASAGKLSPALLVIREHLPSGRSCMRVNIDATKVGNVARFINHSCDGGNLQPVLVRSSGSLLPRLCFFAARDIAEGEEITFSYGDARLKHKGLPCFCGSSCCPGVLPAEET</sequence>
<dbReference type="AlphaFoldDB" id="A0AAD8T232"/>
<dbReference type="SMART" id="SM00570">
    <property type="entry name" value="AWS"/>
    <property type="match status" value="1"/>
</dbReference>
<evidence type="ECO:0000256" key="2">
    <source>
        <dbReference type="ARBA" id="ARBA00004286"/>
    </source>
</evidence>
<evidence type="ECO:0000259" key="16">
    <source>
        <dbReference type="PROSITE" id="PS50868"/>
    </source>
</evidence>
<dbReference type="GO" id="GO:0005634">
    <property type="term" value="C:nucleus"/>
    <property type="evidence" value="ECO:0007669"/>
    <property type="project" value="UniProtKB-SubCell"/>
</dbReference>
<evidence type="ECO:0000256" key="1">
    <source>
        <dbReference type="ARBA" id="ARBA00004123"/>
    </source>
</evidence>
<evidence type="ECO:0000256" key="8">
    <source>
        <dbReference type="ARBA" id="ARBA00022723"/>
    </source>
</evidence>
<dbReference type="InterPro" id="IPR007728">
    <property type="entry name" value="Pre-SET_dom"/>
</dbReference>
<dbReference type="EMBL" id="JAUUTY010000003">
    <property type="protein sequence ID" value="KAK1668060.1"/>
    <property type="molecule type" value="Genomic_DNA"/>
</dbReference>
<evidence type="ECO:0000313" key="17">
    <source>
        <dbReference type="EMBL" id="KAK1668060.1"/>
    </source>
</evidence>
<evidence type="ECO:0000256" key="10">
    <source>
        <dbReference type="ARBA" id="ARBA00023015"/>
    </source>
</evidence>
<feature type="domain" description="Post-SET" evidence="16">
    <location>
        <begin position="418"/>
        <end position="434"/>
    </location>
</feature>
<dbReference type="GO" id="GO:0008270">
    <property type="term" value="F:zinc ion binding"/>
    <property type="evidence" value="ECO:0007669"/>
    <property type="project" value="InterPro"/>
</dbReference>
<dbReference type="InterPro" id="IPR003616">
    <property type="entry name" value="Post-SET_dom"/>
</dbReference>
<dbReference type="InterPro" id="IPR036388">
    <property type="entry name" value="WH-like_DNA-bd_sf"/>
</dbReference>